<evidence type="ECO:0000256" key="1">
    <source>
        <dbReference type="SAM" id="MobiDB-lite"/>
    </source>
</evidence>
<gene>
    <name evidence="3" type="ORF">DW782_12945</name>
</gene>
<feature type="compositionally biased region" description="Gly residues" evidence="1">
    <location>
        <begin position="222"/>
        <end position="237"/>
    </location>
</feature>
<feature type="compositionally biased region" description="Basic and acidic residues" evidence="1">
    <location>
        <begin position="172"/>
        <end position="181"/>
    </location>
</feature>
<dbReference type="Pfam" id="PF21722">
    <property type="entry name" value="Gly_rich_2"/>
    <property type="match status" value="1"/>
</dbReference>
<dbReference type="EMBL" id="QSJN01000007">
    <property type="protein sequence ID" value="RHD74030.1"/>
    <property type="molecule type" value="Genomic_DNA"/>
</dbReference>
<name>A0A3R6BR24_PARDI</name>
<feature type="region of interest" description="Disordered" evidence="1">
    <location>
        <begin position="127"/>
        <end position="246"/>
    </location>
</feature>
<reference evidence="3 4" key="1">
    <citation type="submission" date="2018-08" db="EMBL/GenBank/DDBJ databases">
        <title>A genome reference for cultivated species of the human gut microbiota.</title>
        <authorList>
            <person name="Zou Y."/>
            <person name="Xue W."/>
            <person name="Luo G."/>
        </authorList>
    </citation>
    <scope>NUCLEOTIDE SEQUENCE [LARGE SCALE GENOMIC DNA]</scope>
    <source>
        <strain evidence="3 4">AM30-4</strain>
    </source>
</reference>
<dbReference type="AlphaFoldDB" id="A0A3R6BR24"/>
<dbReference type="Proteomes" id="UP000284660">
    <property type="component" value="Unassembled WGS sequence"/>
</dbReference>
<sequence>MMGKRKKLFIKRFYPAGNYTWIVPRGCTSVDVFLVGGGSGAGQISSGSSYGGGGGGYTKTYRGVGYVRPSSGSWMGTYNDGRDGDAITVFPGQIVAVTVGAGGNGGDGGYSQFMDDRHRAEGGRCVKVNLHGGNGGSGGSGEDESSSVYGGNGGSDGLPGGGVYRGEGQNHTTRDFGEPSGKRNAGGGTGCSHRMKEYHGGESDYEEGSGESFNRRQDSYVGGKGGGGYGGGAGGTFGNNASTRGGDGTVVIRYWAYEE</sequence>
<evidence type="ECO:0000313" key="4">
    <source>
        <dbReference type="Proteomes" id="UP000284660"/>
    </source>
</evidence>
<comment type="caution">
    <text evidence="3">The sequence shown here is derived from an EMBL/GenBank/DDBJ whole genome shotgun (WGS) entry which is preliminary data.</text>
</comment>
<protein>
    <recommendedName>
        <fullName evidence="2">Glycine-rich domain-containing protein</fullName>
    </recommendedName>
</protein>
<evidence type="ECO:0000259" key="2">
    <source>
        <dbReference type="Pfam" id="PF21722"/>
    </source>
</evidence>
<accession>A0A3R6BR24</accession>
<organism evidence="3 4">
    <name type="scientific">Parabacteroides distasonis</name>
    <dbReference type="NCBI Taxonomy" id="823"/>
    <lineage>
        <taxon>Bacteria</taxon>
        <taxon>Pseudomonadati</taxon>
        <taxon>Bacteroidota</taxon>
        <taxon>Bacteroidia</taxon>
        <taxon>Bacteroidales</taxon>
        <taxon>Tannerellaceae</taxon>
        <taxon>Parabacteroides</taxon>
    </lineage>
</organism>
<evidence type="ECO:0000313" key="3">
    <source>
        <dbReference type="EMBL" id="RHD74030.1"/>
    </source>
</evidence>
<feature type="compositionally biased region" description="Gly residues" evidence="1">
    <location>
        <begin position="150"/>
        <end position="165"/>
    </location>
</feature>
<proteinExistence type="predicted"/>
<feature type="domain" description="Glycine-rich" evidence="2">
    <location>
        <begin position="16"/>
        <end position="254"/>
    </location>
</feature>
<dbReference type="InterPro" id="IPR049304">
    <property type="entry name" value="Gly_rich_dom"/>
</dbReference>